<dbReference type="AlphaFoldDB" id="A0AAV3SCJ8"/>
<evidence type="ECO:0000313" key="1">
    <source>
        <dbReference type="EMBL" id="GAA0451521.1"/>
    </source>
</evidence>
<protein>
    <submittedName>
        <fullName evidence="1">Uncharacterized protein</fullName>
    </submittedName>
</protein>
<evidence type="ECO:0000313" key="2">
    <source>
        <dbReference type="Proteomes" id="UP001500962"/>
    </source>
</evidence>
<reference evidence="1" key="1">
    <citation type="journal article" date="2014" name="Int. J. Syst. Evol. Microbiol.">
        <title>Complete genome sequence of Corynebacterium casei LMG S-19264T (=DSM 44701T), isolated from a smear-ripened cheese.</title>
        <authorList>
            <consortium name="US DOE Joint Genome Institute (JGI-PGF)"/>
            <person name="Walter F."/>
            <person name="Albersmeier A."/>
            <person name="Kalinowski J."/>
            <person name="Ruckert C."/>
        </authorList>
    </citation>
    <scope>NUCLEOTIDE SEQUENCE</scope>
    <source>
        <strain evidence="1">JCM 12289</strain>
    </source>
</reference>
<sequence length="51" mass="5722">MSAYVEERSPGQWDDAKASVWRPIYADESNSAIVDDEFESIGEIVEVEVSD</sequence>
<accession>A0AAV3SCJ8</accession>
<proteinExistence type="predicted"/>
<dbReference type="Proteomes" id="UP001500962">
    <property type="component" value="Unassembled WGS sequence"/>
</dbReference>
<comment type="caution">
    <text evidence="1">The sequence shown here is derived from an EMBL/GenBank/DDBJ whole genome shotgun (WGS) entry which is preliminary data.</text>
</comment>
<dbReference type="EMBL" id="BAAADN010000005">
    <property type="protein sequence ID" value="GAA0451521.1"/>
    <property type="molecule type" value="Genomic_DNA"/>
</dbReference>
<organism evidence="1 2">
    <name type="scientific">Halococcus dombrowskii</name>
    <dbReference type="NCBI Taxonomy" id="179637"/>
    <lineage>
        <taxon>Archaea</taxon>
        <taxon>Methanobacteriati</taxon>
        <taxon>Methanobacteriota</taxon>
        <taxon>Stenosarchaea group</taxon>
        <taxon>Halobacteria</taxon>
        <taxon>Halobacteriales</taxon>
        <taxon>Halococcaceae</taxon>
        <taxon>Halococcus</taxon>
    </lineage>
</organism>
<reference evidence="1" key="2">
    <citation type="submission" date="2023-12" db="EMBL/GenBank/DDBJ databases">
        <authorList>
            <person name="Sun Q."/>
            <person name="Inoue M."/>
        </authorList>
    </citation>
    <scope>NUCLEOTIDE SEQUENCE</scope>
    <source>
        <strain evidence="1">JCM 12289</strain>
    </source>
</reference>
<name>A0AAV3SCJ8_HALDO</name>
<gene>
    <name evidence="1" type="ORF">GCM10008985_03950</name>
</gene>